<evidence type="ECO:0000256" key="11">
    <source>
        <dbReference type="HAMAP-Rule" id="MF_01025"/>
    </source>
</evidence>
<dbReference type="InterPro" id="IPR050073">
    <property type="entry name" value="2-IPM_HCS-like"/>
</dbReference>
<dbReference type="FunFam" id="3.20.20.70:FF:000010">
    <property type="entry name" value="2-isopropylmalate synthase"/>
    <property type="match status" value="1"/>
</dbReference>
<comment type="pathway">
    <text evidence="1 11">Amino-acid biosynthesis; L-leucine biosynthesis; L-leucine from 3-methyl-2-oxobutanoate: step 1/4.</text>
</comment>
<feature type="binding site" evidence="11">
    <location>
        <position position="246"/>
    </location>
    <ligand>
        <name>Mn(2+)</name>
        <dbReference type="ChEBI" id="CHEBI:29035"/>
    </ligand>
</feature>
<keyword evidence="14" id="KW-0012">Acyltransferase</keyword>
<dbReference type="CDD" id="cd07940">
    <property type="entry name" value="DRE_TIM_IPMS"/>
    <property type="match status" value="1"/>
</dbReference>
<dbReference type="InterPro" id="IPR000891">
    <property type="entry name" value="PYR_CT"/>
</dbReference>
<dbReference type="GO" id="GO:0009098">
    <property type="term" value="P:L-leucine biosynthetic process"/>
    <property type="evidence" value="ECO:0007669"/>
    <property type="project" value="UniProtKB-UniRule"/>
</dbReference>
<name>A0A7C3GQA7_9BACT</name>
<feature type="binding site" evidence="11">
    <location>
        <position position="212"/>
    </location>
    <ligand>
        <name>Mn(2+)</name>
        <dbReference type="ChEBI" id="CHEBI:29035"/>
    </ligand>
</feature>
<feature type="domain" description="Pyruvate carboxyltransferase" evidence="13">
    <location>
        <begin position="5"/>
        <end position="281"/>
    </location>
</feature>
<keyword evidence="9 11" id="KW-0464">Manganese</keyword>
<dbReference type="EC" id="2.3.3.13" evidence="3 11"/>
<sequence length="559" mass="61623">MINRVFIFDTTLRDGEQSPGVSLNMAQKIEIGRALVDLGVDVIEAGFPVASPGDFEAVRTLSRELKGVEIAALARANAKDIETAWEALREAEHPRIHTFIATSDIHLEYKLRKSREEVLRLAEEAVRLACKFTSNVEFSAEDATRSDREYLAQVVITVARAGARVINIPDTVGYTVPHEYHSLIAFLVERLREAGFGEALESGDLRLSVHCHNDLGLAVANSVAALLAGARQVECTVNGIGERAGNAAMEEIVMILKTRADFFREKLGTALDTGIRTQRIVPTSQLVSRLTGMFVQPNKAIVGANAFAHESGIHQHGVIAHRLTYEIMDRESVGWSGSAIVLGKHSGRHAVDYKLKSLGWKLSRQALSRVFERFRAEIKDVLRRIPDEYLEGILYDEFLADRYRYRVISAQVSSLYGTSLRPIAQVEVEDREEGRRIAMAVGVGSVDAAFKAVARALGYIFGEEEGKGEKLRLVDFHIDALGRGTEAEGVCGVILEDVSGRRTAGLGRDGDIVAAGIKALVNALNRLEASREKGEDLRRQLAREAEEEQKVEEARPMCR</sequence>
<dbReference type="InterPro" id="IPR013785">
    <property type="entry name" value="Aldolase_TIM"/>
</dbReference>
<comment type="similarity">
    <text evidence="2 11">Belongs to the alpha-IPM synthase/homocitrate synthase family. LeuA type 1 subfamily.</text>
</comment>
<comment type="subunit">
    <text evidence="11">Homodimer.</text>
</comment>
<dbReference type="InterPro" id="IPR013709">
    <property type="entry name" value="2-isopropylmalate_synth_dimer"/>
</dbReference>
<organism evidence="14">
    <name type="scientific">Thermosulfurimonas dismutans</name>
    <dbReference type="NCBI Taxonomy" id="999894"/>
    <lineage>
        <taxon>Bacteria</taxon>
        <taxon>Pseudomonadati</taxon>
        <taxon>Thermodesulfobacteriota</taxon>
        <taxon>Thermodesulfobacteria</taxon>
        <taxon>Thermodesulfobacteriales</taxon>
        <taxon>Thermodesulfobacteriaceae</taxon>
        <taxon>Thermosulfurimonas</taxon>
    </lineage>
</organism>
<dbReference type="SUPFAM" id="SSF51569">
    <property type="entry name" value="Aldolase"/>
    <property type="match status" value="1"/>
</dbReference>
<dbReference type="FunFam" id="1.10.238.260:FF:000001">
    <property type="entry name" value="2-isopropylmalate synthase"/>
    <property type="match status" value="1"/>
</dbReference>
<dbReference type="GO" id="GO:0030145">
    <property type="term" value="F:manganese ion binding"/>
    <property type="evidence" value="ECO:0007669"/>
    <property type="project" value="UniProtKB-UniRule"/>
</dbReference>
<feature type="binding site" evidence="11">
    <location>
        <position position="14"/>
    </location>
    <ligand>
        <name>Mn(2+)</name>
        <dbReference type="ChEBI" id="CHEBI:29035"/>
    </ligand>
</feature>
<dbReference type="NCBIfam" id="TIGR00973">
    <property type="entry name" value="leuA_bact"/>
    <property type="match status" value="1"/>
</dbReference>
<evidence type="ECO:0000256" key="12">
    <source>
        <dbReference type="SAM" id="MobiDB-lite"/>
    </source>
</evidence>
<dbReference type="InterPro" id="IPR002034">
    <property type="entry name" value="AIPM/Hcit_synth_CS"/>
</dbReference>
<keyword evidence="10 11" id="KW-0100">Branched-chain amino acid biosynthesis</keyword>
<feature type="compositionally biased region" description="Basic and acidic residues" evidence="12">
    <location>
        <begin position="535"/>
        <end position="544"/>
    </location>
</feature>
<protein>
    <recommendedName>
        <fullName evidence="4 11">2-isopropylmalate synthase</fullName>
        <ecNumber evidence="3 11">2.3.3.13</ecNumber>
    </recommendedName>
    <alternativeName>
        <fullName evidence="11">Alpha-IPM synthase</fullName>
    </alternativeName>
    <alternativeName>
        <fullName evidence="11">Alpha-isopropylmalate synthase</fullName>
    </alternativeName>
</protein>
<dbReference type="PROSITE" id="PS50991">
    <property type="entry name" value="PYR_CT"/>
    <property type="match status" value="1"/>
</dbReference>
<dbReference type="HAMAP" id="MF_01025">
    <property type="entry name" value="LeuA_type1"/>
    <property type="match status" value="1"/>
</dbReference>
<dbReference type="AlphaFoldDB" id="A0A7C3GQA7"/>
<proteinExistence type="inferred from homology"/>
<dbReference type="Pfam" id="PF08502">
    <property type="entry name" value="LeuA_dimer"/>
    <property type="match status" value="1"/>
</dbReference>
<comment type="function">
    <text evidence="11">Catalyzes the condensation of the acetyl group of acetyl-CoA with 3-methyl-2-oxobutanoate (2-ketoisovalerate) to form 3-carboxy-3-hydroxy-4-methylpentanoate (2-isopropylmalate).</text>
</comment>
<dbReference type="PANTHER" id="PTHR10277:SF9">
    <property type="entry name" value="2-ISOPROPYLMALATE SYNTHASE 1, CHLOROPLASTIC-RELATED"/>
    <property type="match status" value="1"/>
</dbReference>
<evidence type="ECO:0000256" key="7">
    <source>
        <dbReference type="ARBA" id="ARBA00022679"/>
    </source>
</evidence>
<reference evidence="14" key="1">
    <citation type="journal article" date="2020" name="mSystems">
        <title>Genome- and Community-Level Interaction Insights into Carbon Utilization and Element Cycling Functions of Hydrothermarchaeota in Hydrothermal Sediment.</title>
        <authorList>
            <person name="Zhou Z."/>
            <person name="Liu Y."/>
            <person name="Xu W."/>
            <person name="Pan J."/>
            <person name="Luo Z.H."/>
            <person name="Li M."/>
        </authorList>
    </citation>
    <scope>NUCLEOTIDE SEQUENCE [LARGE SCALE GENOMIC DNA]</scope>
    <source>
        <strain evidence="14">HyVt-483</strain>
    </source>
</reference>
<dbReference type="GO" id="GO:0003985">
    <property type="term" value="F:acetyl-CoA C-acetyltransferase activity"/>
    <property type="evidence" value="ECO:0007669"/>
    <property type="project" value="UniProtKB-UniRule"/>
</dbReference>
<accession>A0A7C3GQA7</accession>
<keyword evidence="11" id="KW-0963">Cytoplasm</keyword>
<dbReference type="Gene3D" id="3.20.20.70">
    <property type="entry name" value="Aldolase class I"/>
    <property type="match status" value="1"/>
</dbReference>
<keyword evidence="6 11" id="KW-0028">Amino-acid biosynthesis</keyword>
<dbReference type="Gene3D" id="3.30.160.270">
    <property type="match status" value="1"/>
</dbReference>
<feature type="region of interest" description="Regulatory domain" evidence="11">
    <location>
        <begin position="406"/>
        <end position="559"/>
    </location>
</feature>
<dbReference type="NCBIfam" id="NF002086">
    <property type="entry name" value="PRK00915.1-3"/>
    <property type="match status" value="1"/>
</dbReference>
<feature type="binding site" evidence="11">
    <location>
        <position position="210"/>
    </location>
    <ligand>
        <name>Mn(2+)</name>
        <dbReference type="ChEBI" id="CHEBI:29035"/>
    </ligand>
</feature>
<dbReference type="SUPFAM" id="SSF110921">
    <property type="entry name" value="2-isopropylmalate synthase LeuA, allosteric (dimerisation) domain"/>
    <property type="match status" value="1"/>
</dbReference>
<dbReference type="Proteomes" id="UP000886043">
    <property type="component" value="Unassembled WGS sequence"/>
</dbReference>
<comment type="cofactor">
    <cofactor evidence="11">
        <name>Mn(2+)</name>
        <dbReference type="ChEBI" id="CHEBI:29035"/>
    </cofactor>
</comment>
<evidence type="ECO:0000256" key="4">
    <source>
        <dbReference type="ARBA" id="ARBA00018198"/>
    </source>
</evidence>
<dbReference type="InterPro" id="IPR036230">
    <property type="entry name" value="LeuA_allosteric_dom_sf"/>
</dbReference>
<evidence type="ECO:0000256" key="3">
    <source>
        <dbReference type="ARBA" id="ARBA00012973"/>
    </source>
</evidence>
<comment type="catalytic activity">
    <reaction evidence="11">
        <text>3-methyl-2-oxobutanoate + acetyl-CoA + H2O = (2S)-2-isopropylmalate + CoA + H(+)</text>
        <dbReference type="Rhea" id="RHEA:21524"/>
        <dbReference type="ChEBI" id="CHEBI:1178"/>
        <dbReference type="ChEBI" id="CHEBI:11851"/>
        <dbReference type="ChEBI" id="CHEBI:15377"/>
        <dbReference type="ChEBI" id="CHEBI:15378"/>
        <dbReference type="ChEBI" id="CHEBI:57287"/>
        <dbReference type="ChEBI" id="CHEBI:57288"/>
        <dbReference type="EC" id="2.3.3.13"/>
    </reaction>
</comment>
<evidence type="ECO:0000256" key="2">
    <source>
        <dbReference type="ARBA" id="ARBA00009396"/>
    </source>
</evidence>
<evidence type="ECO:0000259" key="13">
    <source>
        <dbReference type="PROSITE" id="PS50991"/>
    </source>
</evidence>
<dbReference type="InterPro" id="IPR054691">
    <property type="entry name" value="LeuA/HCS_post-cat"/>
</dbReference>
<dbReference type="SMART" id="SM00917">
    <property type="entry name" value="LeuA_dimer"/>
    <property type="match status" value="1"/>
</dbReference>
<comment type="caution">
    <text evidence="14">The sequence shown here is derived from an EMBL/GenBank/DDBJ whole genome shotgun (WGS) entry which is preliminary data.</text>
</comment>
<dbReference type="PROSITE" id="PS00816">
    <property type="entry name" value="AIPM_HOMOCIT_SYNTH_2"/>
    <property type="match status" value="1"/>
</dbReference>
<keyword evidence="5 11" id="KW-0432">Leucine biosynthesis</keyword>
<dbReference type="Gene3D" id="1.10.238.260">
    <property type="match status" value="1"/>
</dbReference>
<dbReference type="GO" id="GO:0005737">
    <property type="term" value="C:cytoplasm"/>
    <property type="evidence" value="ECO:0007669"/>
    <property type="project" value="UniProtKB-UniRule"/>
</dbReference>
<dbReference type="GO" id="GO:0003852">
    <property type="term" value="F:2-isopropylmalate synthase activity"/>
    <property type="evidence" value="ECO:0007669"/>
    <property type="project" value="UniProtKB-UniRule"/>
</dbReference>
<gene>
    <name evidence="11" type="primary">leuA</name>
    <name evidence="14" type="ORF">ENJ40_01610</name>
</gene>
<dbReference type="Pfam" id="PF22617">
    <property type="entry name" value="HCS_D2"/>
    <property type="match status" value="1"/>
</dbReference>
<dbReference type="PANTHER" id="PTHR10277">
    <property type="entry name" value="HOMOCITRATE SYNTHASE-RELATED"/>
    <property type="match status" value="1"/>
</dbReference>
<dbReference type="UniPathway" id="UPA00048">
    <property type="reaction ID" value="UER00070"/>
</dbReference>
<keyword evidence="7 11" id="KW-0808">Transferase</keyword>
<evidence type="ECO:0000256" key="5">
    <source>
        <dbReference type="ARBA" id="ARBA00022430"/>
    </source>
</evidence>
<dbReference type="PROSITE" id="PS00815">
    <property type="entry name" value="AIPM_HOMOCIT_SYNTH_1"/>
    <property type="match status" value="1"/>
</dbReference>
<dbReference type="EMBL" id="DRMH01000015">
    <property type="protein sequence ID" value="HFC97140.1"/>
    <property type="molecule type" value="Genomic_DNA"/>
</dbReference>
<dbReference type="InterPro" id="IPR005671">
    <property type="entry name" value="LeuA_bact_synth"/>
</dbReference>
<evidence type="ECO:0000256" key="8">
    <source>
        <dbReference type="ARBA" id="ARBA00022723"/>
    </source>
</evidence>
<evidence type="ECO:0000256" key="9">
    <source>
        <dbReference type="ARBA" id="ARBA00023211"/>
    </source>
</evidence>
<keyword evidence="8 11" id="KW-0479">Metal-binding</keyword>
<dbReference type="Pfam" id="PF00682">
    <property type="entry name" value="HMGL-like"/>
    <property type="match status" value="1"/>
</dbReference>
<evidence type="ECO:0000313" key="14">
    <source>
        <dbReference type="EMBL" id="HFC97140.1"/>
    </source>
</evidence>
<evidence type="ECO:0000256" key="6">
    <source>
        <dbReference type="ARBA" id="ARBA00022605"/>
    </source>
</evidence>
<evidence type="ECO:0000256" key="1">
    <source>
        <dbReference type="ARBA" id="ARBA00004689"/>
    </source>
</evidence>
<feature type="region of interest" description="Disordered" evidence="12">
    <location>
        <begin position="535"/>
        <end position="559"/>
    </location>
</feature>
<evidence type="ECO:0000256" key="10">
    <source>
        <dbReference type="ARBA" id="ARBA00023304"/>
    </source>
</evidence>